<comment type="caution">
    <text evidence="2">The sequence shown here is derived from an EMBL/GenBank/DDBJ whole genome shotgun (WGS) entry which is preliminary data.</text>
</comment>
<gene>
    <name evidence="2" type="ORF">GCM10007894_24800</name>
</gene>
<sequence>MLKNIFILALAFSLTIGEAAYASPLSNLLQQCQSLTLSPVEYKSELSPLANAIAVERADLGLRNLSDGLNYAQKKFSQFFNQDQASQVLACQMQLTDYRQQRLMQLNQAPWQSALQHSQDPQLQQLALRWQWLARQQLPKTTQLSLIASQTEFQHRLNLPSQSISLERAQCMVDDRTHIGLAEVSRYLLNQADAHCRQRIWHAYQSRGGYAAQTALHRYQTELEQLAEKNFYPDVASYLLRDNLLNTPKQVADYLDISASYHAQTLPPWDLGWTLRQMGAPAIDVDPKALALSIFTQLGLRTDKIDENYWRLWQGKRLLGQINWQASPKQIDHLTVRQSVLGSQFGVSELIAPERLLNARQQQRFVESLALAIRNLAAGSRFYLNNRYVVERDGQRLAGHWLKAQFASQQGLPPQIVNAQKQWQNYRARVALAAYQKPEQRINPVSAFNQRFSKPLANSGTDMRFSGLVVQAANLYQGLWQQDMGHWLERLRQQNCLTQDQLFDVLFVNEAGFTAKRQLHQLFGHQSPFELTKRMINEIYHTRAVTDHCQL</sequence>
<organism evidence="2 3">
    <name type="scientific">Paraferrimonas haliotis</name>
    <dbReference type="NCBI Taxonomy" id="2013866"/>
    <lineage>
        <taxon>Bacteria</taxon>
        <taxon>Pseudomonadati</taxon>
        <taxon>Pseudomonadota</taxon>
        <taxon>Gammaproteobacteria</taxon>
        <taxon>Alteromonadales</taxon>
        <taxon>Ferrimonadaceae</taxon>
        <taxon>Paraferrimonas</taxon>
    </lineage>
</organism>
<keyword evidence="3" id="KW-1185">Reference proteome</keyword>
<dbReference type="Proteomes" id="UP001157439">
    <property type="component" value="Unassembled WGS sequence"/>
</dbReference>
<proteinExistence type="predicted"/>
<dbReference type="EMBL" id="BSPO01000003">
    <property type="protein sequence ID" value="GLS84503.1"/>
    <property type="molecule type" value="Genomic_DNA"/>
</dbReference>
<evidence type="ECO:0000256" key="1">
    <source>
        <dbReference type="SAM" id="SignalP"/>
    </source>
</evidence>
<feature type="signal peptide" evidence="1">
    <location>
        <begin position="1"/>
        <end position="22"/>
    </location>
</feature>
<evidence type="ECO:0000313" key="2">
    <source>
        <dbReference type="EMBL" id="GLS84503.1"/>
    </source>
</evidence>
<dbReference type="SUPFAM" id="SSF55486">
    <property type="entry name" value="Metalloproteases ('zincins'), catalytic domain"/>
    <property type="match status" value="1"/>
</dbReference>
<name>A0AA37TRQ9_9GAMM</name>
<feature type="chain" id="PRO_5041452505" evidence="1">
    <location>
        <begin position="23"/>
        <end position="551"/>
    </location>
</feature>
<keyword evidence="1" id="KW-0732">Signal</keyword>
<dbReference type="AlphaFoldDB" id="A0AA37TRQ9"/>
<reference evidence="2 3" key="1">
    <citation type="journal article" date="2014" name="Int. J. Syst. Evol. Microbiol.">
        <title>Complete genome sequence of Corynebacterium casei LMG S-19264T (=DSM 44701T), isolated from a smear-ripened cheese.</title>
        <authorList>
            <consortium name="US DOE Joint Genome Institute (JGI-PGF)"/>
            <person name="Walter F."/>
            <person name="Albersmeier A."/>
            <person name="Kalinowski J."/>
            <person name="Ruckert C."/>
        </authorList>
    </citation>
    <scope>NUCLEOTIDE SEQUENCE [LARGE SCALE GENOMIC DNA]</scope>
    <source>
        <strain evidence="2 3">NBRC 112785</strain>
    </source>
</reference>
<evidence type="ECO:0000313" key="3">
    <source>
        <dbReference type="Proteomes" id="UP001157439"/>
    </source>
</evidence>
<accession>A0AA37TRQ9</accession>
<protein>
    <submittedName>
        <fullName evidence="2">Uncharacterized protein</fullName>
    </submittedName>
</protein>
<dbReference type="RefSeq" id="WP_095500402.1">
    <property type="nucleotide sequence ID" value="NZ_BSPO01000003.1"/>
</dbReference>